<keyword evidence="1" id="KW-1133">Transmembrane helix</keyword>
<feature type="transmembrane region" description="Helical" evidence="1">
    <location>
        <begin position="87"/>
        <end position="107"/>
    </location>
</feature>
<proteinExistence type="predicted"/>
<keyword evidence="1" id="KW-0812">Transmembrane</keyword>
<feature type="transmembrane region" description="Helical" evidence="1">
    <location>
        <begin position="23"/>
        <end position="48"/>
    </location>
</feature>
<keyword evidence="1" id="KW-0472">Membrane</keyword>
<dbReference type="RefSeq" id="WP_211490011.1">
    <property type="nucleotide sequence ID" value="NZ_WHJE01000315.1"/>
</dbReference>
<accession>A0A7J5UJI9</accession>
<dbReference type="Proteomes" id="UP000451860">
    <property type="component" value="Unassembled WGS sequence"/>
</dbReference>
<evidence type="ECO:0000313" key="3">
    <source>
        <dbReference type="Proteomes" id="UP000451860"/>
    </source>
</evidence>
<dbReference type="EMBL" id="WHJE01000315">
    <property type="protein sequence ID" value="KAE8762063.1"/>
    <property type="molecule type" value="Genomic_DNA"/>
</dbReference>
<protein>
    <submittedName>
        <fullName evidence="2">Uncharacterized protein</fullName>
    </submittedName>
</protein>
<keyword evidence="3" id="KW-1185">Reference proteome</keyword>
<evidence type="ECO:0000313" key="2">
    <source>
        <dbReference type="EMBL" id="KAE8762063.1"/>
    </source>
</evidence>
<reference evidence="2 3" key="1">
    <citation type="submission" date="2019-10" db="EMBL/GenBank/DDBJ databases">
        <title>Georgenia wutianyii sp. nov. and Georgenia yuyongxinii sp. nov. isolated from plateau pika (Ochotona curzoniae) in the Qinghai-Tibet plateau of China.</title>
        <authorList>
            <person name="Tian Z."/>
        </authorList>
    </citation>
    <scope>NUCLEOTIDE SEQUENCE [LARGE SCALE GENOMIC DNA]</scope>
    <source>
        <strain evidence="2 3">DSM 21501</strain>
    </source>
</reference>
<gene>
    <name evidence="2" type="ORF">GB883_21310</name>
</gene>
<comment type="caution">
    <text evidence="2">The sequence shown here is derived from an EMBL/GenBank/DDBJ whole genome shotgun (WGS) entry which is preliminary data.</text>
</comment>
<evidence type="ECO:0000256" key="1">
    <source>
        <dbReference type="SAM" id="Phobius"/>
    </source>
</evidence>
<dbReference type="AlphaFoldDB" id="A0A7J5UJI9"/>
<sequence length="139" mass="13075">MSTEEQAPPAGPVPPRSRLRAHVVAVLVGLVLTPFGLLTLAYGAPIVVTPGAAGPSPAAGWGWVVLGVVLLALVAAAAALASSLALVVAGLWAAVPGLAGGAVATAVQGSGNLALQSALAQPAATGALLAVGAALLGAA</sequence>
<feature type="non-terminal residue" evidence="2">
    <location>
        <position position="139"/>
    </location>
</feature>
<organism evidence="2 3">
    <name type="scientific">Georgenia thermotolerans</name>
    <dbReference type="NCBI Taxonomy" id="527326"/>
    <lineage>
        <taxon>Bacteria</taxon>
        <taxon>Bacillati</taxon>
        <taxon>Actinomycetota</taxon>
        <taxon>Actinomycetes</taxon>
        <taxon>Micrococcales</taxon>
        <taxon>Bogoriellaceae</taxon>
        <taxon>Georgenia</taxon>
    </lineage>
</organism>
<name>A0A7J5UJI9_9MICO</name>
<feature type="transmembrane region" description="Helical" evidence="1">
    <location>
        <begin position="60"/>
        <end position="80"/>
    </location>
</feature>
<feature type="transmembrane region" description="Helical" evidence="1">
    <location>
        <begin position="119"/>
        <end position="138"/>
    </location>
</feature>